<dbReference type="OrthoDB" id="445007at2759"/>
<dbReference type="GO" id="GO:0051213">
    <property type="term" value="F:dioxygenase activity"/>
    <property type="evidence" value="ECO:0007669"/>
    <property type="project" value="UniProtKB-KW"/>
</dbReference>
<dbReference type="GeneID" id="63737085"/>
<accession>A0A0B2X246</accession>
<dbReference type="SUPFAM" id="SSF51197">
    <property type="entry name" value="Clavaminate synthase-like"/>
    <property type="match status" value="1"/>
</dbReference>
<name>A0A0B2X246_METAS</name>
<dbReference type="PANTHER" id="PTHR37563:SF2">
    <property type="entry name" value="PHYTANOYL-COA DIOXYGENASE FAMILY PROTEIN (AFU_ORTHOLOGUE AFUA_2G03330)"/>
    <property type="match status" value="1"/>
</dbReference>
<organism evidence="1 2">
    <name type="scientific">Metarhizium album (strain ARSEF 1941)</name>
    <dbReference type="NCBI Taxonomy" id="1081103"/>
    <lineage>
        <taxon>Eukaryota</taxon>
        <taxon>Fungi</taxon>
        <taxon>Dikarya</taxon>
        <taxon>Ascomycota</taxon>
        <taxon>Pezizomycotina</taxon>
        <taxon>Sordariomycetes</taxon>
        <taxon>Hypocreomycetidae</taxon>
        <taxon>Hypocreales</taxon>
        <taxon>Clavicipitaceae</taxon>
        <taxon>Metarhizium</taxon>
    </lineage>
</organism>
<dbReference type="Pfam" id="PF05721">
    <property type="entry name" value="PhyH"/>
    <property type="match status" value="1"/>
</dbReference>
<evidence type="ECO:0000313" key="1">
    <source>
        <dbReference type="EMBL" id="KHN99777.1"/>
    </source>
</evidence>
<sequence>MARRVPLDLPEEAVQVIKEDGGVILTGFASASQVEQVNRDVDEILTSRKNDEANQAPCCQAFKASFNGRIYCGLLYGLSETAREEWVLDPNLQSIVNHFLRTVNPPGVDRNSAPGRSTDAILSQANSILTLPGGAGQALHRDDSIWQKVHPGQEATGYCLGSDLGLALLVPGVPTTRANGATLFVPGSHLWADARTVTDDQVRAVEMQPGEAFLFLGSALHGGGANSTRSPRLLHAIFFCRSWVRPEANEFAWWTEQEVEKWSVEAQRLAGYVTDKMLGICDDGDPIDALRRHRCRRGDSEGGVAAGPHLGD</sequence>
<dbReference type="HOGENOM" id="CLU_047725_3_0_1"/>
<dbReference type="Gene3D" id="2.60.120.620">
    <property type="entry name" value="q2cbj1_9rhob like domain"/>
    <property type="match status" value="1"/>
</dbReference>
<keyword evidence="1" id="KW-0223">Dioxygenase</keyword>
<reference evidence="1 2" key="1">
    <citation type="journal article" date="2014" name="Proc. Natl. Acad. Sci. U.S.A.">
        <title>Trajectory and genomic determinants of fungal-pathogen speciation and host adaptation.</title>
        <authorList>
            <person name="Hu X."/>
            <person name="Xiao G."/>
            <person name="Zheng P."/>
            <person name="Shang Y."/>
            <person name="Su Y."/>
            <person name="Zhang X."/>
            <person name="Liu X."/>
            <person name="Zhan S."/>
            <person name="St Leger R.J."/>
            <person name="Wang C."/>
        </authorList>
    </citation>
    <scope>NUCLEOTIDE SEQUENCE [LARGE SCALE GENOMIC DNA]</scope>
    <source>
        <strain evidence="1 2">ARSEF 1941</strain>
    </source>
</reference>
<dbReference type="RefSeq" id="XP_040680843.1">
    <property type="nucleotide sequence ID" value="XM_040821429.1"/>
</dbReference>
<dbReference type="Proteomes" id="UP000030816">
    <property type="component" value="Unassembled WGS sequence"/>
</dbReference>
<keyword evidence="1" id="KW-0560">Oxidoreductase</keyword>
<dbReference type="EMBL" id="AZHE01000004">
    <property type="protein sequence ID" value="KHN99777.1"/>
    <property type="molecule type" value="Genomic_DNA"/>
</dbReference>
<evidence type="ECO:0000313" key="2">
    <source>
        <dbReference type="Proteomes" id="UP000030816"/>
    </source>
</evidence>
<proteinExistence type="predicted"/>
<keyword evidence="2" id="KW-1185">Reference proteome</keyword>
<dbReference type="InterPro" id="IPR008775">
    <property type="entry name" value="Phytyl_CoA_dOase-like"/>
</dbReference>
<dbReference type="PANTHER" id="PTHR37563">
    <property type="entry name" value="PHYTANOYL-COA DIOXYGENASE FAMILY PROTEIN (AFU_ORTHOLOGUE AFUA_2G03330)"/>
    <property type="match status" value="1"/>
</dbReference>
<dbReference type="InterPro" id="IPR051961">
    <property type="entry name" value="Fungal_Metabolite_Diox"/>
</dbReference>
<dbReference type="STRING" id="1081103.A0A0B2X246"/>
<gene>
    <name evidence="1" type="ORF">MAM_02630</name>
</gene>
<protein>
    <submittedName>
        <fullName evidence="1">Phytanoyl-CoA dioxygenase</fullName>
    </submittedName>
</protein>
<dbReference type="AlphaFoldDB" id="A0A0B2X246"/>
<comment type="caution">
    <text evidence="1">The sequence shown here is derived from an EMBL/GenBank/DDBJ whole genome shotgun (WGS) entry which is preliminary data.</text>
</comment>